<accession>A0A0K2RX01</accession>
<reference evidence="2" key="1">
    <citation type="submission" date="2015-08" db="EMBL/GenBank/DDBJ databases">
        <title>Complete DNA Sequence of Pseudomonas syringae pv. actinidiae, the Causal Agent of Kiwifruit Canker Disease.</title>
        <authorList>
            <person name="Rikkerink E.H.A."/>
            <person name="Fineran P.C."/>
        </authorList>
    </citation>
    <scope>NUCLEOTIDE SEQUENCE</scope>
    <source>
        <strain evidence="2">NUM-Rm6536</strain>
    </source>
</reference>
<dbReference type="Proteomes" id="UP000066203">
    <property type="component" value="Chromosome"/>
</dbReference>
<dbReference type="OMA" id="KSKPLQW"/>
<dbReference type="PATRIC" id="fig|43675.28.peg.101"/>
<evidence type="ECO:0000313" key="4">
    <source>
        <dbReference type="Proteomes" id="UP000218628"/>
    </source>
</evidence>
<reference evidence="1" key="3">
    <citation type="submission" date="2017-09" db="EMBL/GenBank/DDBJ databases">
        <title>FDA dAtabase for Regulatory Grade micrObial Sequences (FDA-ARGOS): Supporting development and validation of Infectious Disease Dx tests.</title>
        <authorList>
            <person name="Campos J."/>
            <person name="Goldberg B."/>
            <person name="Tallon L."/>
            <person name="Sadzewicz L."/>
            <person name="Ott S."/>
            <person name="Zhao X."/>
            <person name="Nagaraj S."/>
            <person name="Vavikolanu K."/>
            <person name="Aluvathingal J."/>
            <person name="Nadendla S."/>
            <person name="Geyer C."/>
            <person name="Nandy P."/>
            <person name="Hobson J."/>
            <person name="Sichtig H."/>
        </authorList>
    </citation>
    <scope>NUCLEOTIDE SEQUENCE</scope>
    <source>
        <strain evidence="1">FDAARGOS_369</strain>
    </source>
</reference>
<gene>
    <name evidence="1" type="ORF">CO690_02025</name>
    <name evidence="2" type="ORF">RM6536_0097</name>
</gene>
<name>A0A0K2RX01_9MICC</name>
<evidence type="ECO:0000313" key="1">
    <source>
        <dbReference type="EMBL" id="ATF62516.1"/>
    </source>
</evidence>
<dbReference type="EMBL" id="AP014938">
    <property type="protein sequence ID" value="BAS19344.1"/>
    <property type="molecule type" value="Genomic_DNA"/>
</dbReference>
<reference evidence="3" key="2">
    <citation type="submission" date="2015-08" db="EMBL/GenBank/DDBJ databases">
        <title>Complete genome sequence of Rothia mucilaginosa strain NUM-Rm6536.</title>
        <authorList>
            <person name="Nambu T."/>
        </authorList>
    </citation>
    <scope>NUCLEOTIDE SEQUENCE [LARGE SCALE GENOMIC DNA]</scope>
    <source>
        <strain evidence="3">NUM-Rm6536</strain>
    </source>
</reference>
<evidence type="ECO:0000313" key="2">
    <source>
        <dbReference type="EMBL" id="BAS19344.1"/>
    </source>
</evidence>
<sequence length="179" mass="20115">MPEFSNYPSALAVPEEQILAPGYPERFRVRLAGRVEQVWLPALQDKPMYRAELVVAKSKPLQWSSPLALIGMPIVEPPGEDFEEESEDPEKQHHLNTASLATVAVQEPHEVSFPPYAPFNPGDRVLLKWQGQRMVPGVLAGALLRCSGVVSVRAHQPVIYNPRYEIVPQFFAEKGKHER</sequence>
<reference evidence="4" key="4">
    <citation type="submission" date="2017-09" db="EMBL/GenBank/DDBJ databases">
        <title>FDA dAtabase for Regulatory Grade micrObial Sequences (FDA-ARGOS): Supporting development and validation of Infectious Disease Dx tests.</title>
        <authorList>
            <person name="Minogue T."/>
            <person name="Wolcott M."/>
            <person name="Wasieloski L."/>
            <person name="Aguilar W."/>
            <person name="Moore D."/>
            <person name="Tallon L."/>
            <person name="Sadzewicz L."/>
            <person name="Ott S."/>
            <person name="Zhao X."/>
            <person name="Nagaraj S."/>
            <person name="Vavikolanu K."/>
            <person name="Aluvathingal J."/>
            <person name="Nadendla S."/>
            <person name="Sichtig H."/>
        </authorList>
    </citation>
    <scope>NUCLEOTIDE SEQUENCE [LARGE SCALE GENOMIC DNA]</scope>
    <source>
        <strain evidence="4">FDAARGOS_369</strain>
    </source>
</reference>
<protein>
    <submittedName>
        <fullName evidence="1">Asparaginase</fullName>
    </submittedName>
</protein>
<dbReference type="RefSeq" id="WP_012903717.1">
    <property type="nucleotide sequence ID" value="NZ_AP014938.1"/>
</dbReference>
<evidence type="ECO:0000313" key="3">
    <source>
        <dbReference type="Proteomes" id="UP000066203"/>
    </source>
</evidence>
<dbReference type="EMBL" id="CP023510">
    <property type="protein sequence ID" value="ATF62516.1"/>
    <property type="molecule type" value="Genomic_DNA"/>
</dbReference>
<dbReference type="Proteomes" id="UP000218628">
    <property type="component" value="Chromosome"/>
</dbReference>
<organism evidence="2">
    <name type="scientific">Rothia mucilaginosa</name>
    <dbReference type="NCBI Taxonomy" id="43675"/>
    <lineage>
        <taxon>Bacteria</taxon>
        <taxon>Bacillati</taxon>
        <taxon>Actinomycetota</taxon>
        <taxon>Actinomycetes</taxon>
        <taxon>Micrococcales</taxon>
        <taxon>Micrococcaceae</taxon>
        <taxon>Rothia</taxon>
    </lineage>
</organism>
<dbReference type="AlphaFoldDB" id="A0A0K2RX01"/>
<proteinExistence type="predicted"/>